<dbReference type="EMBL" id="CAJOAY010003902">
    <property type="protein sequence ID" value="CAF4045542.1"/>
    <property type="molecule type" value="Genomic_DNA"/>
</dbReference>
<feature type="region of interest" description="Disordered" evidence="1">
    <location>
        <begin position="241"/>
        <end position="280"/>
    </location>
</feature>
<protein>
    <recommendedName>
        <fullName evidence="6">Transmembrane protein</fullName>
    </recommendedName>
</protein>
<evidence type="ECO:0000313" key="5">
    <source>
        <dbReference type="Proteomes" id="UP000663891"/>
    </source>
</evidence>
<comment type="caution">
    <text evidence="3">The sequence shown here is derived from an EMBL/GenBank/DDBJ whole genome shotgun (WGS) entry which is preliminary data.</text>
</comment>
<sequence>MQPRHDRSNSDALDVDDHHRQKEELLQNRESFLRKYFHKAWPKKLVFLLGMIQLAISLCILGVDLPIILMFAPRWQVLCGVWTFICGFIAAASTMHSARKLTWVKLEITAALNVLGAIAAAIGAVFNIMFASNSHSCIIASGCNYLNYTYTQGTSFYIGELILDLLFIATVIVYLVLFVKYGVGAKSDYDKVQRGYQQSSFSSLGPNSMPPRMPMYRPRPPPNMMSETPRPGFMPRYPGQAPRGMMGPRGPMMRPGMRGPPQQSFRQPGPYQNSVRGPMN</sequence>
<feature type="region of interest" description="Disordered" evidence="1">
    <location>
        <begin position="200"/>
        <end position="229"/>
    </location>
</feature>
<feature type="compositionally biased region" description="Polar residues" evidence="1">
    <location>
        <begin position="262"/>
        <end position="280"/>
    </location>
</feature>
<organism evidence="3 5">
    <name type="scientific">Adineta steineri</name>
    <dbReference type="NCBI Taxonomy" id="433720"/>
    <lineage>
        <taxon>Eukaryota</taxon>
        <taxon>Metazoa</taxon>
        <taxon>Spiralia</taxon>
        <taxon>Gnathifera</taxon>
        <taxon>Rotifera</taxon>
        <taxon>Eurotatoria</taxon>
        <taxon>Bdelloidea</taxon>
        <taxon>Adinetida</taxon>
        <taxon>Adinetidae</taxon>
        <taxon>Adineta</taxon>
    </lineage>
</organism>
<dbReference type="AlphaFoldDB" id="A0A813SYN0"/>
<proteinExistence type="predicted"/>
<dbReference type="OrthoDB" id="10057324at2759"/>
<feature type="transmembrane region" description="Helical" evidence="2">
    <location>
        <begin position="110"/>
        <end position="130"/>
    </location>
</feature>
<dbReference type="Proteomes" id="UP000663891">
    <property type="component" value="Unassembled WGS sequence"/>
</dbReference>
<feature type="transmembrane region" description="Helical" evidence="2">
    <location>
        <begin position="45"/>
        <end position="69"/>
    </location>
</feature>
<feature type="transmembrane region" description="Helical" evidence="2">
    <location>
        <begin position="75"/>
        <end position="98"/>
    </location>
</feature>
<keyword evidence="2" id="KW-1133">Transmembrane helix</keyword>
<feature type="compositionally biased region" description="Pro residues" evidence="1">
    <location>
        <begin position="208"/>
        <end position="223"/>
    </location>
</feature>
<reference evidence="3" key="1">
    <citation type="submission" date="2021-02" db="EMBL/GenBank/DDBJ databases">
        <authorList>
            <person name="Nowell W R."/>
        </authorList>
    </citation>
    <scope>NUCLEOTIDE SEQUENCE</scope>
</reference>
<evidence type="ECO:0000313" key="4">
    <source>
        <dbReference type="EMBL" id="CAF4045542.1"/>
    </source>
</evidence>
<keyword evidence="2" id="KW-0812">Transmembrane</keyword>
<dbReference type="EMBL" id="CAJNON010000022">
    <property type="protein sequence ID" value="CAF0802236.1"/>
    <property type="molecule type" value="Genomic_DNA"/>
</dbReference>
<name>A0A813SYN0_9BILA</name>
<evidence type="ECO:0000313" key="3">
    <source>
        <dbReference type="EMBL" id="CAF0802236.1"/>
    </source>
</evidence>
<feature type="compositionally biased region" description="Low complexity" evidence="1">
    <location>
        <begin position="242"/>
        <end position="261"/>
    </location>
</feature>
<accession>A0A813SYN0</accession>
<feature type="transmembrane region" description="Helical" evidence="2">
    <location>
        <begin position="156"/>
        <end position="179"/>
    </location>
</feature>
<dbReference type="Proteomes" id="UP000663881">
    <property type="component" value="Unassembled WGS sequence"/>
</dbReference>
<evidence type="ECO:0000256" key="2">
    <source>
        <dbReference type="SAM" id="Phobius"/>
    </source>
</evidence>
<evidence type="ECO:0000256" key="1">
    <source>
        <dbReference type="SAM" id="MobiDB-lite"/>
    </source>
</evidence>
<evidence type="ECO:0008006" key="6">
    <source>
        <dbReference type="Google" id="ProtNLM"/>
    </source>
</evidence>
<keyword evidence="2" id="KW-0472">Membrane</keyword>
<gene>
    <name evidence="4" type="ORF">OKA104_LOCUS32456</name>
    <name evidence="3" type="ORF">VCS650_LOCUS4080</name>
</gene>